<sequence>MKQLLLTVDYELFFGDDAGTVENCMIRPVKRLMEILEVYGGKMTVFWDILHYYRLKELEGEVADLRFDRELIEKQIHTLLARGHDVQMHIHPHWLDARWENKKWRFTYNRFSLHRLWDEGDADSIETIMGCITQSRQLMEEVCRAAQPDYKVRAFRAGGYRVEPFDRLAESLRVNGIKVDASAAFGMKSYEPQYPFDFSRLPTYLHYRFDSSVLRHSDEGYFWEFPKESVKVPGYIRFFFYFLQNFVYVGKGSYGDGKRLHFTKREQSGHWWSQIGSRYYRLTPEGMDPIRWRYLVRKARPLAQVVLHSKNMSPFTVDMLQASMKKKEVGFMSLLQRIRQLPVYDDLKT</sequence>
<reference evidence="1 2" key="1">
    <citation type="journal article" date="2015" name="Microbes Environ.">
        <title>Distribution and evolution of nitrogen fixation genes in the phylum bacteroidetes.</title>
        <authorList>
            <person name="Inoue J."/>
            <person name="Oshima K."/>
            <person name="Suda W."/>
            <person name="Sakamoto M."/>
            <person name="Iino T."/>
            <person name="Noda S."/>
            <person name="Hongoh Y."/>
            <person name="Hattori M."/>
            <person name="Ohkuma M."/>
        </authorList>
    </citation>
    <scope>NUCLEOTIDE SEQUENCE [LARGE SCALE GENOMIC DNA]</scope>
    <source>
        <strain evidence="1">JCM 15548</strain>
    </source>
</reference>
<dbReference type="GO" id="GO:0005975">
    <property type="term" value="P:carbohydrate metabolic process"/>
    <property type="evidence" value="ECO:0007669"/>
    <property type="project" value="InterPro"/>
</dbReference>
<keyword evidence="2" id="KW-1185">Reference proteome</keyword>
<proteinExistence type="predicted"/>
<dbReference type="OrthoDB" id="8597776at2"/>
<comment type="caution">
    <text evidence="1">The sequence shown here is derived from an EMBL/GenBank/DDBJ whole genome shotgun (WGS) entry which is preliminary data.</text>
</comment>
<dbReference type="InterPro" id="IPR011330">
    <property type="entry name" value="Glyco_hydro/deAcase_b/a-brl"/>
</dbReference>
<accession>A0A0E9LW79</accession>
<evidence type="ECO:0000313" key="1">
    <source>
        <dbReference type="EMBL" id="GAO29852.1"/>
    </source>
</evidence>
<dbReference type="SUPFAM" id="SSF88713">
    <property type="entry name" value="Glycoside hydrolase/deacetylase"/>
    <property type="match status" value="1"/>
</dbReference>
<evidence type="ECO:0000313" key="2">
    <source>
        <dbReference type="Proteomes" id="UP000032900"/>
    </source>
</evidence>
<organism evidence="1 2">
    <name type="scientific">Geofilum rubicundum JCM 15548</name>
    <dbReference type="NCBI Taxonomy" id="1236989"/>
    <lineage>
        <taxon>Bacteria</taxon>
        <taxon>Pseudomonadati</taxon>
        <taxon>Bacteroidota</taxon>
        <taxon>Bacteroidia</taxon>
        <taxon>Marinilabiliales</taxon>
        <taxon>Marinilabiliaceae</taxon>
        <taxon>Geofilum</taxon>
    </lineage>
</organism>
<dbReference type="Proteomes" id="UP000032900">
    <property type="component" value="Unassembled WGS sequence"/>
</dbReference>
<dbReference type="EMBL" id="BAZW01000014">
    <property type="protein sequence ID" value="GAO29852.1"/>
    <property type="molecule type" value="Genomic_DNA"/>
</dbReference>
<gene>
    <name evidence="1" type="ORF">JCM15548_12082</name>
</gene>
<dbReference type="Gene3D" id="3.20.20.370">
    <property type="entry name" value="Glycoside hydrolase/deacetylase"/>
    <property type="match status" value="1"/>
</dbReference>
<protein>
    <recommendedName>
        <fullName evidence="3">Polysaccharide deacetylase</fullName>
    </recommendedName>
</protein>
<dbReference type="AlphaFoldDB" id="A0A0E9LW79"/>
<name>A0A0E9LW79_9BACT</name>
<evidence type="ECO:0008006" key="3">
    <source>
        <dbReference type="Google" id="ProtNLM"/>
    </source>
</evidence>
<dbReference type="STRING" id="1236989.JCM15548_12082"/>
<dbReference type="RefSeq" id="WP_062124447.1">
    <property type="nucleotide sequence ID" value="NZ_BAZW01000014.1"/>
</dbReference>